<gene>
    <name evidence="1" type="ORF">L1987_72950</name>
</gene>
<evidence type="ECO:0000313" key="2">
    <source>
        <dbReference type="Proteomes" id="UP001056120"/>
    </source>
</evidence>
<proteinExistence type="predicted"/>
<evidence type="ECO:0000313" key="1">
    <source>
        <dbReference type="EMBL" id="KAI3714352.1"/>
    </source>
</evidence>
<dbReference type="EMBL" id="CM042041">
    <property type="protein sequence ID" value="KAI3714352.1"/>
    <property type="molecule type" value="Genomic_DNA"/>
</dbReference>
<reference evidence="1 2" key="2">
    <citation type="journal article" date="2022" name="Mol. Ecol. Resour.">
        <title>The genomes of chicory, endive, great burdock and yacon provide insights into Asteraceae paleo-polyploidization history and plant inulin production.</title>
        <authorList>
            <person name="Fan W."/>
            <person name="Wang S."/>
            <person name="Wang H."/>
            <person name="Wang A."/>
            <person name="Jiang F."/>
            <person name="Liu H."/>
            <person name="Zhao H."/>
            <person name="Xu D."/>
            <person name="Zhang Y."/>
        </authorList>
    </citation>
    <scope>NUCLEOTIDE SEQUENCE [LARGE SCALE GENOMIC DNA]</scope>
    <source>
        <strain evidence="2">cv. Yunnan</strain>
        <tissue evidence="1">Leaves</tissue>
    </source>
</reference>
<organism evidence="1 2">
    <name type="scientific">Smallanthus sonchifolius</name>
    <dbReference type="NCBI Taxonomy" id="185202"/>
    <lineage>
        <taxon>Eukaryota</taxon>
        <taxon>Viridiplantae</taxon>
        <taxon>Streptophyta</taxon>
        <taxon>Embryophyta</taxon>
        <taxon>Tracheophyta</taxon>
        <taxon>Spermatophyta</taxon>
        <taxon>Magnoliopsida</taxon>
        <taxon>eudicotyledons</taxon>
        <taxon>Gunneridae</taxon>
        <taxon>Pentapetalae</taxon>
        <taxon>asterids</taxon>
        <taxon>campanulids</taxon>
        <taxon>Asterales</taxon>
        <taxon>Asteraceae</taxon>
        <taxon>Asteroideae</taxon>
        <taxon>Heliantheae alliance</taxon>
        <taxon>Millerieae</taxon>
        <taxon>Smallanthus</taxon>
    </lineage>
</organism>
<reference evidence="2" key="1">
    <citation type="journal article" date="2022" name="Mol. Ecol. Resour.">
        <title>The genomes of chicory, endive, great burdock and yacon provide insights into Asteraceae palaeo-polyploidization history and plant inulin production.</title>
        <authorList>
            <person name="Fan W."/>
            <person name="Wang S."/>
            <person name="Wang H."/>
            <person name="Wang A."/>
            <person name="Jiang F."/>
            <person name="Liu H."/>
            <person name="Zhao H."/>
            <person name="Xu D."/>
            <person name="Zhang Y."/>
        </authorList>
    </citation>
    <scope>NUCLEOTIDE SEQUENCE [LARGE SCALE GENOMIC DNA]</scope>
    <source>
        <strain evidence="2">cv. Yunnan</strain>
    </source>
</reference>
<dbReference type="Proteomes" id="UP001056120">
    <property type="component" value="Linkage Group LG24"/>
</dbReference>
<name>A0ACB9AVT4_9ASTR</name>
<accession>A0ACB9AVT4</accession>
<comment type="caution">
    <text evidence="1">The sequence shown here is derived from an EMBL/GenBank/DDBJ whole genome shotgun (WGS) entry which is preliminary data.</text>
</comment>
<protein>
    <submittedName>
        <fullName evidence="1">Uncharacterized protein</fullName>
    </submittedName>
</protein>
<sequence length="81" mass="9214">MATRHDKNPLNIRPSSSTSTNRIRVLDSVGRKHVSERKDKEKGKDTKLNKQKDPEPRGRDILKRRVKGVQTWNGPKVGVVS</sequence>
<keyword evidence="2" id="KW-1185">Reference proteome</keyword>